<evidence type="ECO:0000256" key="3">
    <source>
        <dbReference type="ARBA" id="ARBA00022475"/>
    </source>
</evidence>
<feature type="transmembrane region" description="Helical" evidence="7">
    <location>
        <begin position="112"/>
        <end position="135"/>
    </location>
</feature>
<feature type="transmembrane region" description="Helical" evidence="7">
    <location>
        <begin position="74"/>
        <end position="100"/>
    </location>
</feature>
<evidence type="ECO:0000313" key="8">
    <source>
        <dbReference type="EMBL" id="WGV28125.1"/>
    </source>
</evidence>
<sequence length="187" mass="21416">MSDNRNYIGLKQKDIAIAYLLLRILIGVNYFNHGFTRIFNIPGFVENTVKQLENSYFPEFLVRINSYLVPPVELIVGVLITVGLATRSALIATFILMIILKMGVTSIQNWGAATSMLSYGIVLFILLAANSFNIYSLDHLRNNRQNSTNSTTNHEQSINNFFANKFWRKRRRQHRLPTHINGVARLK</sequence>
<evidence type="ECO:0000256" key="2">
    <source>
        <dbReference type="ARBA" id="ARBA00006679"/>
    </source>
</evidence>
<evidence type="ECO:0000256" key="1">
    <source>
        <dbReference type="ARBA" id="ARBA00004651"/>
    </source>
</evidence>
<dbReference type="RefSeq" id="WP_281485357.1">
    <property type="nucleotide sequence ID" value="NZ_CP124543.1"/>
</dbReference>
<evidence type="ECO:0000256" key="7">
    <source>
        <dbReference type="SAM" id="Phobius"/>
    </source>
</evidence>
<evidence type="ECO:0000256" key="5">
    <source>
        <dbReference type="ARBA" id="ARBA00022989"/>
    </source>
</evidence>
<keyword evidence="3" id="KW-1003">Cell membrane</keyword>
<evidence type="ECO:0000313" key="9">
    <source>
        <dbReference type="Proteomes" id="UP001223520"/>
    </source>
</evidence>
<dbReference type="InterPro" id="IPR051907">
    <property type="entry name" value="DoxX-like_oxidoreductase"/>
</dbReference>
<name>A0AAJ6PBR3_9CYAN</name>
<dbReference type="PANTHER" id="PTHR33452:SF1">
    <property type="entry name" value="INNER MEMBRANE PROTEIN YPHA-RELATED"/>
    <property type="match status" value="1"/>
</dbReference>
<comment type="similarity">
    <text evidence="2">Belongs to the DoxX family.</text>
</comment>
<evidence type="ECO:0000256" key="4">
    <source>
        <dbReference type="ARBA" id="ARBA00022692"/>
    </source>
</evidence>
<dbReference type="Proteomes" id="UP001223520">
    <property type="component" value="Chromosome"/>
</dbReference>
<accession>A0AAJ6PBR3</accession>
<keyword evidence="9" id="KW-1185">Reference proteome</keyword>
<protein>
    <submittedName>
        <fullName evidence="8">DoxX family protein</fullName>
    </submittedName>
</protein>
<dbReference type="InterPro" id="IPR032808">
    <property type="entry name" value="DoxX"/>
</dbReference>
<dbReference type="Pfam" id="PF07681">
    <property type="entry name" value="DoxX"/>
    <property type="match status" value="1"/>
</dbReference>
<comment type="subcellular location">
    <subcellularLocation>
        <location evidence="1">Cell membrane</location>
        <topology evidence="1">Multi-pass membrane protein</topology>
    </subcellularLocation>
</comment>
<organism evidence="8 9">
    <name type="scientific">Halotia branconii CENA392</name>
    <dbReference type="NCBI Taxonomy" id="1539056"/>
    <lineage>
        <taxon>Bacteria</taxon>
        <taxon>Bacillati</taxon>
        <taxon>Cyanobacteriota</taxon>
        <taxon>Cyanophyceae</taxon>
        <taxon>Nostocales</taxon>
        <taxon>Nodulariaceae</taxon>
        <taxon>Halotia</taxon>
    </lineage>
</organism>
<reference evidence="8 9" key="1">
    <citation type="journal article" date="2023" name="Limnol Oceanogr Lett">
        <title>Environmental adaptations by the intertidal Antarctic cyanobacterium Halotia branconii CENA392 as revealed using long-read genome sequencing.</title>
        <authorList>
            <person name="Dextro R.B."/>
            <person name="Delbaje E."/>
            <person name="Freitas P.N.N."/>
            <person name="Geraldes V."/>
            <person name="Pinto E."/>
            <person name="Long P.F."/>
            <person name="Fiore M.F."/>
        </authorList>
    </citation>
    <scope>NUCLEOTIDE SEQUENCE [LARGE SCALE GENOMIC DNA]</scope>
    <source>
        <strain evidence="8 9">CENA392</strain>
    </source>
</reference>
<gene>
    <name evidence="8" type="ORF">QI031_11900</name>
</gene>
<dbReference type="KEGG" id="hbq:QI031_11900"/>
<dbReference type="EMBL" id="CP124543">
    <property type="protein sequence ID" value="WGV28125.1"/>
    <property type="molecule type" value="Genomic_DNA"/>
</dbReference>
<keyword evidence="5 7" id="KW-1133">Transmembrane helix</keyword>
<keyword evidence="4 7" id="KW-0812">Transmembrane</keyword>
<feature type="transmembrane region" description="Helical" evidence="7">
    <location>
        <begin position="15"/>
        <end position="32"/>
    </location>
</feature>
<evidence type="ECO:0000256" key="6">
    <source>
        <dbReference type="ARBA" id="ARBA00023136"/>
    </source>
</evidence>
<proteinExistence type="inferred from homology"/>
<dbReference type="PANTHER" id="PTHR33452">
    <property type="entry name" value="OXIDOREDUCTASE CATD-RELATED"/>
    <property type="match status" value="1"/>
</dbReference>
<dbReference type="AlphaFoldDB" id="A0AAJ6PBR3"/>
<dbReference type="GO" id="GO:0005886">
    <property type="term" value="C:plasma membrane"/>
    <property type="evidence" value="ECO:0007669"/>
    <property type="project" value="UniProtKB-SubCell"/>
</dbReference>
<keyword evidence="6 7" id="KW-0472">Membrane</keyword>